<evidence type="ECO:0000259" key="2">
    <source>
        <dbReference type="PROSITE" id="PS51444"/>
    </source>
</evidence>
<keyword evidence="3" id="KW-1185">Reference proteome</keyword>
<accession>A0AAF3FBZ7</accession>
<organism evidence="3 4">
    <name type="scientific">Mesorhabditis belari</name>
    <dbReference type="NCBI Taxonomy" id="2138241"/>
    <lineage>
        <taxon>Eukaryota</taxon>
        <taxon>Metazoa</taxon>
        <taxon>Ecdysozoa</taxon>
        <taxon>Nematoda</taxon>
        <taxon>Chromadorea</taxon>
        <taxon>Rhabditida</taxon>
        <taxon>Rhabditina</taxon>
        <taxon>Rhabditomorpha</taxon>
        <taxon>Rhabditoidea</taxon>
        <taxon>Rhabditidae</taxon>
        <taxon>Mesorhabditinae</taxon>
        <taxon>Mesorhabditis</taxon>
    </lineage>
</organism>
<protein>
    <submittedName>
        <fullName evidence="4">FH2 domain-containing protein</fullName>
    </submittedName>
</protein>
<dbReference type="PANTHER" id="PTHR45733">
    <property type="entry name" value="FORMIN-J"/>
    <property type="match status" value="1"/>
</dbReference>
<dbReference type="InterPro" id="IPR015425">
    <property type="entry name" value="FH2_Formin"/>
</dbReference>
<dbReference type="InterPro" id="IPR042201">
    <property type="entry name" value="FH2_Formin_sf"/>
</dbReference>
<proteinExistence type="predicted"/>
<evidence type="ECO:0000256" key="1">
    <source>
        <dbReference type="SAM" id="MobiDB-lite"/>
    </source>
</evidence>
<dbReference type="InterPro" id="IPR051144">
    <property type="entry name" value="Formin_homology_domain"/>
</dbReference>
<dbReference type="Pfam" id="PF02181">
    <property type="entry name" value="FH2"/>
    <property type="match status" value="1"/>
</dbReference>
<feature type="domain" description="FH2" evidence="2">
    <location>
        <begin position="388"/>
        <end position="793"/>
    </location>
</feature>
<dbReference type="Gene3D" id="1.20.58.2220">
    <property type="entry name" value="Formin, FH2 domain"/>
    <property type="match status" value="1"/>
</dbReference>
<dbReference type="SUPFAM" id="SSF101447">
    <property type="entry name" value="Formin homology 2 domain (FH2 domain)"/>
    <property type="match status" value="1"/>
</dbReference>
<feature type="region of interest" description="Disordered" evidence="1">
    <location>
        <begin position="343"/>
        <end position="374"/>
    </location>
</feature>
<dbReference type="PROSITE" id="PS51444">
    <property type="entry name" value="FH2"/>
    <property type="match status" value="1"/>
</dbReference>
<reference evidence="4" key="1">
    <citation type="submission" date="2024-02" db="UniProtKB">
        <authorList>
            <consortium name="WormBaseParasite"/>
        </authorList>
    </citation>
    <scope>IDENTIFICATION</scope>
</reference>
<name>A0AAF3FBZ7_9BILA</name>
<dbReference type="WBParaSite" id="MBELARI_LOCUS4482">
    <property type="protein sequence ID" value="MBELARI_LOCUS4482"/>
    <property type="gene ID" value="MBELARI_LOCUS4482"/>
</dbReference>
<sequence>MGKTRRHIPWKSSPQKDPIVKLPPAEAKYSSVKVASDAKEIIQLLGDDRTHIKRRIALLTTLNNMIANERDYLKRFLFRQDLYTLGMLRALNYCRVSCRETSAIHPLKTEIQRFEAAEQIDNLPPFEGQSPINIFAHAYTIAKARDSEKILMEFLESFDHVTFEKDWKISIIPRENLSDTRLTLKKNGRRGPLRVPSKLKEMDLSAGTEEKCDVIRTRKNGVNNKVAPESVSRSRMVSRQLSAQNGQLPTTVVTSTLFPDKQQIAEKDQVALLSISAPPAPPLPPAFVLGKEKQDKLQLTPAPLAKSIPPPPPPPPIAFWNKIPQVALKQELHSELNSKLLTVNDAPTIPGPPPPPPPPPPPLPQTGSKNTIFGAKDNGFLAATVTKSSELWPKSKKTTTFCWDRAERVEHNSILNETTIWNDSNSLCPDFDNEEREELTALFDVKEPRRKSFISAKAVPISSLKQKFSLQESVPAKVDPKVSLLSNQRCIAICVALKPFFGSTSKGGDKVMKNFYDACQGKKQVDGLCDSLQNLLRSWPTNEELENYAQIEKCSVEKDPVNLFCWQLSRDKTIRLRCQLILVKERLVIELREHKNAIDRLYDETKKFIEDEIIAEMLWKCKMYGNFINQGSSQAEVAGFSLSSLVKTLRAPNQTWGIVNTIGKHSKRQYQEIEAVVKRLKSVKDVNLADMKKLVKECATELQARKVELRNNGSDDALQKEFEPVLKEADGFLNDVENRLKSCQSQESEIKRYFWAMNMSTTDIFTTLMEGLSMWATAAKKCQQQSKQPYRKA</sequence>
<feature type="compositionally biased region" description="Pro residues" evidence="1">
    <location>
        <begin position="349"/>
        <end position="364"/>
    </location>
</feature>
<evidence type="ECO:0000313" key="4">
    <source>
        <dbReference type="WBParaSite" id="MBELARI_LOCUS4482"/>
    </source>
</evidence>
<dbReference type="AlphaFoldDB" id="A0AAF3FBZ7"/>
<dbReference type="Proteomes" id="UP000887575">
    <property type="component" value="Unassembled WGS sequence"/>
</dbReference>
<evidence type="ECO:0000313" key="3">
    <source>
        <dbReference type="Proteomes" id="UP000887575"/>
    </source>
</evidence>